<dbReference type="Gene3D" id="3.40.50.20">
    <property type="match status" value="1"/>
</dbReference>
<dbReference type="InterPro" id="IPR011761">
    <property type="entry name" value="ATP-grasp"/>
</dbReference>
<dbReference type="EMBL" id="FQVI01000021">
    <property type="protein sequence ID" value="SHF32331.1"/>
    <property type="molecule type" value="Genomic_DNA"/>
</dbReference>
<protein>
    <submittedName>
        <fullName evidence="6">ATP-grasp domain-containing protein</fullName>
    </submittedName>
</protein>
<evidence type="ECO:0000256" key="2">
    <source>
        <dbReference type="ARBA" id="ARBA00022741"/>
    </source>
</evidence>
<name>A0A1M5APZ6_9CLOT</name>
<dbReference type="Gene3D" id="3.30.1490.20">
    <property type="entry name" value="ATP-grasp fold, A domain"/>
    <property type="match status" value="1"/>
</dbReference>
<dbReference type="OrthoDB" id="9813261at2"/>
<dbReference type="PANTHER" id="PTHR43055">
    <property type="entry name" value="FORMATE-DEPENDENT PHOSPHORIBOSYLGLYCINAMIDE FORMYLTRANSFERASE"/>
    <property type="match status" value="1"/>
</dbReference>
<dbReference type="Pfam" id="PF21360">
    <property type="entry name" value="PylC-like_N"/>
    <property type="match status" value="1"/>
</dbReference>
<reference evidence="6 7" key="1">
    <citation type="submission" date="2016-11" db="EMBL/GenBank/DDBJ databases">
        <authorList>
            <person name="Jaros S."/>
            <person name="Januszkiewicz K."/>
            <person name="Wedrychowicz H."/>
        </authorList>
    </citation>
    <scope>NUCLEOTIDE SEQUENCE [LARGE SCALE GENOMIC DNA]</scope>
    <source>
        <strain evidence="6 7">DSM 17459</strain>
    </source>
</reference>
<dbReference type="STRING" id="1122155.SAMN02745158_03297"/>
<dbReference type="InterPro" id="IPR048764">
    <property type="entry name" value="PylC_N"/>
</dbReference>
<dbReference type="PANTHER" id="PTHR43055:SF1">
    <property type="entry name" value="FORMATE-DEPENDENT PHOSPHORIBOSYLGLYCINAMIDE FORMYLTRANSFERASE"/>
    <property type="match status" value="1"/>
</dbReference>
<dbReference type="PROSITE" id="PS50975">
    <property type="entry name" value="ATP_GRASP"/>
    <property type="match status" value="1"/>
</dbReference>
<proteinExistence type="predicted"/>
<accession>A0A1M5APZ6</accession>
<keyword evidence="7" id="KW-1185">Reference proteome</keyword>
<keyword evidence="1" id="KW-0436">Ligase</keyword>
<evidence type="ECO:0000256" key="1">
    <source>
        <dbReference type="ARBA" id="ARBA00022598"/>
    </source>
</evidence>
<evidence type="ECO:0000313" key="7">
    <source>
        <dbReference type="Proteomes" id="UP000184245"/>
    </source>
</evidence>
<organism evidence="6 7">
    <name type="scientific">Lactonifactor longoviformis DSM 17459</name>
    <dbReference type="NCBI Taxonomy" id="1122155"/>
    <lineage>
        <taxon>Bacteria</taxon>
        <taxon>Bacillati</taxon>
        <taxon>Bacillota</taxon>
        <taxon>Clostridia</taxon>
        <taxon>Eubacteriales</taxon>
        <taxon>Clostridiaceae</taxon>
        <taxon>Lactonifactor</taxon>
    </lineage>
</organism>
<dbReference type="RefSeq" id="WP_072853711.1">
    <property type="nucleotide sequence ID" value="NZ_FQVI01000021.1"/>
</dbReference>
<dbReference type="SUPFAM" id="SSF52440">
    <property type="entry name" value="PreATP-grasp domain"/>
    <property type="match status" value="1"/>
</dbReference>
<evidence type="ECO:0000256" key="3">
    <source>
        <dbReference type="ARBA" id="ARBA00022840"/>
    </source>
</evidence>
<gene>
    <name evidence="6" type="ORF">SAMN02745158_03297</name>
</gene>
<dbReference type="InterPro" id="IPR016185">
    <property type="entry name" value="PreATP-grasp_dom_sf"/>
</dbReference>
<dbReference type="SUPFAM" id="SSF56059">
    <property type="entry name" value="Glutathione synthetase ATP-binding domain-like"/>
    <property type="match status" value="1"/>
</dbReference>
<evidence type="ECO:0000259" key="5">
    <source>
        <dbReference type="PROSITE" id="PS50975"/>
    </source>
</evidence>
<dbReference type="AlphaFoldDB" id="A0A1M5APZ6"/>
<dbReference type="Proteomes" id="UP000184245">
    <property type="component" value="Unassembled WGS sequence"/>
</dbReference>
<dbReference type="GO" id="GO:0046872">
    <property type="term" value="F:metal ion binding"/>
    <property type="evidence" value="ECO:0007669"/>
    <property type="project" value="InterPro"/>
</dbReference>
<evidence type="ECO:0000313" key="6">
    <source>
        <dbReference type="EMBL" id="SHF32331.1"/>
    </source>
</evidence>
<dbReference type="Pfam" id="PF13535">
    <property type="entry name" value="ATP-grasp_4"/>
    <property type="match status" value="1"/>
</dbReference>
<feature type="domain" description="ATP-grasp" evidence="5">
    <location>
        <begin position="109"/>
        <end position="303"/>
    </location>
</feature>
<keyword evidence="2 4" id="KW-0547">Nucleotide-binding</keyword>
<keyword evidence="3 4" id="KW-0067">ATP-binding</keyword>
<dbReference type="InterPro" id="IPR013815">
    <property type="entry name" value="ATP_grasp_subdomain_1"/>
</dbReference>
<evidence type="ECO:0000256" key="4">
    <source>
        <dbReference type="PROSITE-ProRule" id="PRU00409"/>
    </source>
</evidence>
<dbReference type="GO" id="GO:0016874">
    <property type="term" value="F:ligase activity"/>
    <property type="evidence" value="ECO:0007669"/>
    <property type="project" value="UniProtKB-KW"/>
</dbReference>
<dbReference type="Gene3D" id="3.30.470.20">
    <property type="entry name" value="ATP-grasp fold, B domain"/>
    <property type="match status" value="1"/>
</dbReference>
<dbReference type="GO" id="GO:0005524">
    <property type="term" value="F:ATP binding"/>
    <property type="evidence" value="ECO:0007669"/>
    <property type="project" value="UniProtKB-UniRule"/>
</dbReference>
<sequence length="418" mass="48647">MRHRLLILGSLTEFVLITRMAKERGFFTVVCDANENGPAKAFADRAYHINVEKTDEIAVICKKEKIDGIITSFSDRLFECMVKIAAKAELKCYLTPDKLDYYRNKIIMKDMLTQLKISTPSYRNLRPDFQLHDLEDIQFPVVAKPVDKYGSRGIYVLNQPEEIRRYFHDICKTSEIKEILIEEYNPGYEFNMMSWVLDGKVHVLSIADREKTEIEPGRIPISTRNVYPSRLMEDVYAEASTILQKVASYTQQKEGALSMQFFWRPGEPVQVCEIAGRFFGYEHELVEYSSGLSIEKLLLDYVYDEPSLRRDLSAHSPWFSRCSAVLYFHGRETDIMDESEAVSLSKEEDIENSILFYKEGERISPENPRPYVARYYITGDTREAVDKRTKEIFHKMTIKNTAGEEVLYRNRVPEYPAR</sequence>
<dbReference type="GO" id="GO:0005829">
    <property type="term" value="C:cytosol"/>
    <property type="evidence" value="ECO:0007669"/>
    <property type="project" value="TreeGrafter"/>
</dbReference>